<dbReference type="InParanoid" id="A0A2K2DNU9"/>
<feature type="chain" id="PRO_5036319267" description="Secreted protein" evidence="2">
    <location>
        <begin position="23"/>
        <end position="143"/>
    </location>
</feature>
<evidence type="ECO:0000313" key="4">
    <source>
        <dbReference type="EnsemblPlants" id="PNT75945"/>
    </source>
</evidence>
<accession>A0A2K2DNU9</accession>
<name>A0A2K2DNU9_BRADI</name>
<evidence type="ECO:0000256" key="2">
    <source>
        <dbReference type="SAM" id="SignalP"/>
    </source>
</evidence>
<proteinExistence type="predicted"/>
<reference evidence="3" key="2">
    <citation type="submission" date="2017-06" db="EMBL/GenBank/DDBJ databases">
        <title>WGS assembly of Brachypodium distachyon.</title>
        <authorList>
            <consortium name="The International Brachypodium Initiative"/>
            <person name="Lucas S."/>
            <person name="Harmon-Smith M."/>
            <person name="Lail K."/>
            <person name="Tice H."/>
            <person name="Grimwood J."/>
            <person name="Bruce D."/>
            <person name="Barry K."/>
            <person name="Shu S."/>
            <person name="Lindquist E."/>
            <person name="Wang M."/>
            <person name="Pitluck S."/>
            <person name="Vogel J.P."/>
            <person name="Garvin D.F."/>
            <person name="Mockler T.C."/>
            <person name="Schmutz J."/>
            <person name="Rokhsar D."/>
            <person name="Bevan M.W."/>
        </authorList>
    </citation>
    <scope>NUCLEOTIDE SEQUENCE</scope>
    <source>
        <strain evidence="3">Bd21</strain>
    </source>
</reference>
<dbReference type="Gramene" id="PNT75945">
    <property type="protein sequence ID" value="PNT75945"/>
    <property type="gene ID" value="BRADI_1g42031v3"/>
</dbReference>
<organism evidence="3">
    <name type="scientific">Brachypodium distachyon</name>
    <name type="common">Purple false brome</name>
    <name type="synonym">Trachynia distachya</name>
    <dbReference type="NCBI Taxonomy" id="15368"/>
    <lineage>
        <taxon>Eukaryota</taxon>
        <taxon>Viridiplantae</taxon>
        <taxon>Streptophyta</taxon>
        <taxon>Embryophyta</taxon>
        <taxon>Tracheophyta</taxon>
        <taxon>Spermatophyta</taxon>
        <taxon>Magnoliopsida</taxon>
        <taxon>Liliopsida</taxon>
        <taxon>Poales</taxon>
        <taxon>Poaceae</taxon>
        <taxon>BOP clade</taxon>
        <taxon>Pooideae</taxon>
        <taxon>Stipodae</taxon>
        <taxon>Brachypodieae</taxon>
        <taxon>Brachypodium</taxon>
    </lineage>
</organism>
<feature type="region of interest" description="Disordered" evidence="1">
    <location>
        <begin position="29"/>
        <end position="74"/>
    </location>
</feature>
<dbReference type="EnsemblPlants" id="PNT75945">
    <property type="protein sequence ID" value="PNT75945"/>
    <property type="gene ID" value="BRADI_1g42031v3"/>
</dbReference>
<keyword evidence="2" id="KW-0732">Signal</keyword>
<dbReference type="Proteomes" id="UP000008810">
    <property type="component" value="Chromosome 1"/>
</dbReference>
<dbReference type="AlphaFoldDB" id="A0A2K2DNU9"/>
<evidence type="ECO:0000256" key="1">
    <source>
        <dbReference type="SAM" id="MobiDB-lite"/>
    </source>
</evidence>
<dbReference type="EMBL" id="CM000880">
    <property type="protein sequence ID" value="PNT75945.1"/>
    <property type="molecule type" value="Genomic_DNA"/>
</dbReference>
<sequence>MVWLTWVFPCLTMILSLPSVDLTNVTSSLGRSSAPLRRPSATSAPPPCSCRTGSMRRSPSSSKRMSPSSLWVATRTPPRRRTLTRLLTARLFQASRHCQTRASRSANGRLTHCSSKLHQCLPRARISRDIYGLCVPFFRCRRR</sequence>
<evidence type="ECO:0000313" key="3">
    <source>
        <dbReference type="EMBL" id="PNT75945.1"/>
    </source>
</evidence>
<reference evidence="4" key="3">
    <citation type="submission" date="2018-08" db="UniProtKB">
        <authorList>
            <consortium name="EnsemblPlants"/>
        </authorList>
    </citation>
    <scope>IDENTIFICATION</scope>
    <source>
        <strain evidence="4">cv. Bd21</strain>
    </source>
</reference>
<evidence type="ECO:0008006" key="6">
    <source>
        <dbReference type="Google" id="ProtNLM"/>
    </source>
</evidence>
<keyword evidence="5" id="KW-1185">Reference proteome</keyword>
<reference evidence="3 4" key="1">
    <citation type="journal article" date="2010" name="Nature">
        <title>Genome sequencing and analysis of the model grass Brachypodium distachyon.</title>
        <authorList>
            <consortium name="International Brachypodium Initiative"/>
        </authorList>
    </citation>
    <scope>NUCLEOTIDE SEQUENCE [LARGE SCALE GENOMIC DNA]</scope>
    <source>
        <strain evidence="3 4">Bd21</strain>
    </source>
</reference>
<feature type="signal peptide" evidence="2">
    <location>
        <begin position="1"/>
        <end position="22"/>
    </location>
</feature>
<evidence type="ECO:0000313" key="5">
    <source>
        <dbReference type="Proteomes" id="UP000008810"/>
    </source>
</evidence>
<protein>
    <recommendedName>
        <fullName evidence="6">Secreted protein</fullName>
    </recommendedName>
</protein>
<gene>
    <name evidence="3" type="ORF">BRADI_1g42031v3</name>
</gene>